<protein>
    <submittedName>
        <fullName evidence="3">Uncharacterized protein</fullName>
    </submittedName>
</protein>
<evidence type="ECO:0000313" key="4">
    <source>
        <dbReference type="Proteomes" id="UP000466332"/>
    </source>
</evidence>
<dbReference type="RefSeq" id="WP_161047818.1">
    <property type="nucleotide sequence ID" value="NZ_WWCS01000028.1"/>
</dbReference>
<feature type="chain" id="PRO_5046363871" evidence="2">
    <location>
        <begin position="23"/>
        <end position="160"/>
    </location>
</feature>
<feature type="region of interest" description="Disordered" evidence="1">
    <location>
        <begin position="129"/>
        <end position="160"/>
    </location>
</feature>
<keyword evidence="4" id="KW-1185">Reference proteome</keyword>
<gene>
    <name evidence="3" type="ORF">GTP55_26690</name>
</gene>
<feature type="signal peptide" evidence="2">
    <location>
        <begin position="1"/>
        <end position="22"/>
    </location>
</feature>
<comment type="caution">
    <text evidence="3">The sequence shown here is derived from an EMBL/GenBank/DDBJ whole genome shotgun (WGS) entry which is preliminary data.</text>
</comment>
<dbReference type="EMBL" id="WWCS01000028">
    <property type="protein sequence ID" value="MYN42936.1"/>
    <property type="molecule type" value="Genomic_DNA"/>
</dbReference>
<evidence type="ECO:0000256" key="2">
    <source>
        <dbReference type="SAM" id="SignalP"/>
    </source>
</evidence>
<accession>A0ABW9WPX0</accession>
<sequence>MKTNTLMITAGLFSMISAAAFAQTPVAQVQHDNAQIRQDTKQIHQDTREIKHDNAVIAVKKDEVAAGKQQLHAEKQESKALAHAEHQELKQGNLAGAAQLDQARRNEQVAIKQQKQEIRHDQKVIAHHAVDKHATQVARQEDKVDRRLDTAKRDHDANKL</sequence>
<reference evidence="3 4" key="1">
    <citation type="submission" date="2019-12" db="EMBL/GenBank/DDBJ databases">
        <title>Novel species isolated from a subtropical stream in China.</title>
        <authorList>
            <person name="Lu H."/>
        </authorList>
    </citation>
    <scope>NUCLEOTIDE SEQUENCE [LARGE SCALE GENOMIC DNA]</scope>
    <source>
        <strain evidence="3 4">FT109W</strain>
    </source>
</reference>
<name>A0ABW9WPX0_9BURK</name>
<organism evidence="3 4">
    <name type="scientific">Duganella margarita</name>
    <dbReference type="NCBI Taxonomy" id="2692170"/>
    <lineage>
        <taxon>Bacteria</taxon>
        <taxon>Pseudomonadati</taxon>
        <taxon>Pseudomonadota</taxon>
        <taxon>Betaproteobacteria</taxon>
        <taxon>Burkholderiales</taxon>
        <taxon>Oxalobacteraceae</taxon>
        <taxon>Telluria group</taxon>
        <taxon>Duganella</taxon>
    </lineage>
</organism>
<evidence type="ECO:0000313" key="3">
    <source>
        <dbReference type="EMBL" id="MYN42936.1"/>
    </source>
</evidence>
<keyword evidence="2" id="KW-0732">Signal</keyword>
<evidence type="ECO:0000256" key="1">
    <source>
        <dbReference type="SAM" id="MobiDB-lite"/>
    </source>
</evidence>
<dbReference type="Proteomes" id="UP000466332">
    <property type="component" value="Unassembled WGS sequence"/>
</dbReference>
<proteinExistence type="predicted"/>